<evidence type="ECO:0000256" key="4">
    <source>
        <dbReference type="ARBA" id="ARBA00023002"/>
    </source>
</evidence>
<keyword evidence="7" id="KW-1185">Reference proteome</keyword>
<feature type="compositionally biased region" description="Polar residues" evidence="5">
    <location>
        <begin position="1"/>
        <end position="10"/>
    </location>
</feature>
<dbReference type="Gene3D" id="3.50.50.60">
    <property type="entry name" value="FAD/NAD(P)-binding domain"/>
    <property type="match status" value="2"/>
</dbReference>
<protein>
    <submittedName>
        <fullName evidence="6">FAD/NAD(P)-binding domain-containing protein</fullName>
    </submittedName>
</protein>
<evidence type="ECO:0000313" key="6">
    <source>
        <dbReference type="EMBL" id="KAK4132702.1"/>
    </source>
</evidence>
<keyword evidence="3" id="KW-0274">FAD</keyword>
<dbReference type="InterPro" id="IPR036188">
    <property type="entry name" value="FAD/NAD-bd_sf"/>
</dbReference>
<comment type="caution">
    <text evidence="6">The sequence shown here is derived from an EMBL/GenBank/DDBJ whole genome shotgun (WGS) entry which is preliminary data.</text>
</comment>
<reference evidence="6" key="2">
    <citation type="submission" date="2023-05" db="EMBL/GenBank/DDBJ databases">
        <authorList>
            <consortium name="Lawrence Berkeley National Laboratory"/>
            <person name="Steindorff A."/>
            <person name="Hensen N."/>
            <person name="Bonometti L."/>
            <person name="Westerberg I."/>
            <person name="Brannstrom I.O."/>
            <person name="Guillou S."/>
            <person name="Cros-Aarteil S."/>
            <person name="Calhoun S."/>
            <person name="Haridas S."/>
            <person name="Kuo A."/>
            <person name="Mondo S."/>
            <person name="Pangilinan J."/>
            <person name="Riley R."/>
            <person name="Labutti K."/>
            <person name="Andreopoulos B."/>
            <person name="Lipzen A."/>
            <person name="Chen C."/>
            <person name="Yanf M."/>
            <person name="Daum C."/>
            <person name="Ng V."/>
            <person name="Clum A."/>
            <person name="Ohm R."/>
            <person name="Martin F."/>
            <person name="Silar P."/>
            <person name="Natvig D."/>
            <person name="Lalanne C."/>
            <person name="Gautier V."/>
            <person name="Ament-Velasquez S.L."/>
            <person name="Kruys A."/>
            <person name="Hutchinson M.I."/>
            <person name="Powell A.J."/>
            <person name="Barry K."/>
            <person name="Miller A.N."/>
            <person name="Grigoriev I.V."/>
            <person name="Debuchy R."/>
            <person name="Gladieux P."/>
            <person name="Thoren M.H."/>
            <person name="Johannesson H."/>
        </authorList>
    </citation>
    <scope>NUCLEOTIDE SEQUENCE</scope>
    <source>
        <strain evidence="6">CBS 123565</strain>
    </source>
</reference>
<dbReference type="PANTHER" id="PTHR42877:SF10">
    <property type="entry name" value="L-ORNITHINE N(5)-OXYGENASE"/>
    <property type="match status" value="1"/>
</dbReference>
<feature type="region of interest" description="Disordered" evidence="5">
    <location>
        <begin position="1"/>
        <end position="28"/>
    </location>
</feature>
<sequence length="604" mass="66820">MTTATTTIRQSPPTMSPSSPSSPTNPPTDTPIPYTFFAHIGTGISGICLGATLARWHGTGGVVPATGLLRLFSRDADLGGTWLRNTYPGAACDVPSALYSFSFAANPDWSRVLPAQRELLAYLRRVARAYGLDAEGVMGFGREVERAEWIEETARWRLRVREIETGAVTWHECSVLVSGAGQFTTPRPLDVPGVESFRGEVWHSARWRPDVDLTGKRVVVFGNGCTAAQIVPGIVGTTKHLTQVVRSKHWVYPPVDRAIPRWARTLLGSVPGLAWLNRIIVYAVAERDFHGFGMTRSAARFRQMRRTQVEQYMRETAPEKYHDLLIPDFEVGCKRRIFDSGYLESLHADNFTLTDATPVEILPNGVRMQSGEVVEADVLVLANGFTSNEYLGGVELVGRGGETVEQHWDSFGGPEAYNCTALSGFPNFFLVMGPNTATGHTSAIMGIENGVNYALRVLRPVLEGRASVVCVKRAAEEAYVKRLHAALDKTVWNTGCNSWYTRGPGGKTWNGMAYPWTQAYYWYSSLFPVWRDWEYSGKPSKSPLVKRRRSKFWALGLFGLVGGLFAWVKAHPESRLASLMVAQIPLALSVKQWALGLFNGQALK</sequence>
<dbReference type="SUPFAM" id="SSF51905">
    <property type="entry name" value="FAD/NAD(P)-binding domain"/>
    <property type="match status" value="2"/>
</dbReference>
<dbReference type="GO" id="GO:0050660">
    <property type="term" value="F:flavin adenine dinucleotide binding"/>
    <property type="evidence" value="ECO:0007669"/>
    <property type="project" value="InterPro"/>
</dbReference>
<evidence type="ECO:0000256" key="1">
    <source>
        <dbReference type="ARBA" id="ARBA00010139"/>
    </source>
</evidence>
<keyword evidence="4" id="KW-0560">Oxidoreductase</keyword>
<dbReference type="Pfam" id="PF00743">
    <property type="entry name" value="FMO-like"/>
    <property type="match status" value="1"/>
</dbReference>
<dbReference type="PANTHER" id="PTHR42877">
    <property type="entry name" value="L-ORNITHINE N(5)-MONOOXYGENASE-RELATED"/>
    <property type="match status" value="1"/>
</dbReference>
<name>A0AAN6UGQ0_9PEZI</name>
<accession>A0AAN6UGQ0</accession>
<dbReference type="GO" id="GO:0050661">
    <property type="term" value="F:NADP binding"/>
    <property type="evidence" value="ECO:0007669"/>
    <property type="project" value="InterPro"/>
</dbReference>
<evidence type="ECO:0000256" key="3">
    <source>
        <dbReference type="ARBA" id="ARBA00022827"/>
    </source>
</evidence>
<dbReference type="AlphaFoldDB" id="A0AAN6UGQ0"/>
<evidence type="ECO:0000256" key="5">
    <source>
        <dbReference type="SAM" id="MobiDB-lite"/>
    </source>
</evidence>
<comment type="similarity">
    <text evidence="1">Belongs to the FAD-binding monooxygenase family.</text>
</comment>
<keyword evidence="2" id="KW-0285">Flavoprotein</keyword>
<dbReference type="InterPro" id="IPR051209">
    <property type="entry name" value="FAD-bind_Monooxygenase_sf"/>
</dbReference>
<proteinExistence type="inferred from homology"/>
<reference evidence="6" key="1">
    <citation type="journal article" date="2023" name="Mol. Phylogenet. Evol.">
        <title>Genome-scale phylogeny and comparative genomics of the fungal order Sordariales.</title>
        <authorList>
            <person name="Hensen N."/>
            <person name="Bonometti L."/>
            <person name="Westerberg I."/>
            <person name="Brannstrom I.O."/>
            <person name="Guillou S."/>
            <person name="Cros-Aarteil S."/>
            <person name="Calhoun S."/>
            <person name="Haridas S."/>
            <person name="Kuo A."/>
            <person name="Mondo S."/>
            <person name="Pangilinan J."/>
            <person name="Riley R."/>
            <person name="LaButti K."/>
            <person name="Andreopoulos B."/>
            <person name="Lipzen A."/>
            <person name="Chen C."/>
            <person name="Yan M."/>
            <person name="Daum C."/>
            <person name="Ng V."/>
            <person name="Clum A."/>
            <person name="Steindorff A."/>
            <person name="Ohm R.A."/>
            <person name="Martin F."/>
            <person name="Silar P."/>
            <person name="Natvig D.O."/>
            <person name="Lalanne C."/>
            <person name="Gautier V."/>
            <person name="Ament-Velasquez S.L."/>
            <person name="Kruys A."/>
            <person name="Hutchinson M.I."/>
            <person name="Powell A.J."/>
            <person name="Barry K."/>
            <person name="Miller A.N."/>
            <person name="Grigoriev I.V."/>
            <person name="Debuchy R."/>
            <person name="Gladieux P."/>
            <person name="Hiltunen Thoren M."/>
            <person name="Johannesson H."/>
        </authorList>
    </citation>
    <scope>NUCLEOTIDE SEQUENCE</scope>
    <source>
        <strain evidence="6">CBS 123565</strain>
    </source>
</reference>
<feature type="compositionally biased region" description="Low complexity" evidence="5">
    <location>
        <begin position="11"/>
        <end position="22"/>
    </location>
</feature>
<gene>
    <name evidence="6" type="ORF">BT67DRAFT_480514</name>
</gene>
<dbReference type="GO" id="GO:0004499">
    <property type="term" value="F:N,N-dimethylaniline monooxygenase activity"/>
    <property type="evidence" value="ECO:0007669"/>
    <property type="project" value="InterPro"/>
</dbReference>
<evidence type="ECO:0000256" key="2">
    <source>
        <dbReference type="ARBA" id="ARBA00022630"/>
    </source>
</evidence>
<organism evidence="6 7">
    <name type="scientific">Trichocladium antarcticum</name>
    <dbReference type="NCBI Taxonomy" id="1450529"/>
    <lineage>
        <taxon>Eukaryota</taxon>
        <taxon>Fungi</taxon>
        <taxon>Dikarya</taxon>
        <taxon>Ascomycota</taxon>
        <taxon>Pezizomycotina</taxon>
        <taxon>Sordariomycetes</taxon>
        <taxon>Sordariomycetidae</taxon>
        <taxon>Sordariales</taxon>
        <taxon>Chaetomiaceae</taxon>
        <taxon>Trichocladium</taxon>
    </lineage>
</organism>
<evidence type="ECO:0000313" key="7">
    <source>
        <dbReference type="Proteomes" id="UP001304895"/>
    </source>
</evidence>
<dbReference type="Proteomes" id="UP001304895">
    <property type="component" value="Unassembled WGS sequence"/>
</dbReference>
<dbReference type="EMBL" id="MU853416">
    <property type="protein sequence ID" value="KAK4132702.1"/>
    <property type="molecule type" value="Genomic_DNA"/>
</dbReference>
<dbReference type="InterPro" id="IPR020946">
    <property type="entry name" value="Flavin_mOase-like"/>
</dbReference>